<dbReference type="GO" id="GO:0005886">
    <property type="term" value="C:plasma membrane"/>
    <property type="evidence" value="ECO:0007669"/>
    <property type="project" value="TreeGrafter"/>
</dbReference>
<evidence type="ECO:0000256" key="1">
    <source>
        <dbReference type="ARBA" id="ARBA00005350"/>
    </source>
</evidence>
<evidence type="ECO:0000256" key="2">
    <source>
        <dbReference type="RuleBase" id="RU363116"/>
    </source>
</evidence>
<reference evidence="3" key="1">
    <citation type="submission" date="2021-01" db="EMBL/GenBank/DDBJ databases">
        <authorList>
            <person name="Corre E."/>
            <person name="Pelletier E."/>
            <person name="Niang G."/>
            <person name="Scheremetjew M."/>
            <person name="Finn R."/>
            <person name="Kale V."/>
            <person name="Holt S."/>
            <person name="Cochrane G."/>
            <person name="Meng A."/>
            <person name="Brown T."/>
            <person name="Cohen L."/>
        </authorList>
    </citation>
    <scope>NUCLEOTIDE SEQUENCE</scope>
    <source>
        <strain evidence="3">B650</strain>
    </source>
</reference>
<dbReference type="InterPro" id="IPR005552">
    <property type="entry name" value="Scramblase"/>
</dbReference>
<sequence>MVDANVMDRGSDALKSRVDGVKQMDIRQTRRGWLQECLGCEAKNEFKYYVDGTQVASSLDDADFCCRCFCPALYPFETHVKEEGTGAEILAIDRPFKCAPGACKCCCYQEATMTSGGQDIGMVKEQYWYCLPTFLVMDANENPVYKVHPPSCCGGMCMNCFTEGNPCCGKGCCKVPFRVYPADQDDTDGDAPFVGKILKQPKSLATELFTDANSFLVDFPDSATAAQKGLLMGTTLFLNANYFEGDNSN</sequence>
<dbReference type="AlphaFoldDB" id="A0A7S2P8Z3"/>
<protein>
    <recommendedName>
        <fullName evidence="2">Phospholipid scramblase</fullName>
    </recommendedName>
</protein>
<comment type="similarity">
    <text evidence="1 2">Belongs to the phospholipid scramblase family.</text>
</comment>
<proteinExistence type="inferred from homology"/>
<dbReference type="PANTHER" id="PTHR23248:SF9">
    <property type="entry name" value="PHOSPHOLIPID SCRAMBLASE"/>
    <property type="match status" value="1"/>
</dbReference>
<evidence type="ECO:0000313" key="3">
    <source>
        <dbReference type="EMBL" id="CAD9584508.1"/>
    </source>
</evidence>
<dbReference type="GO" id="GO:0017128">
    <property type="term" value="F:phospholipid scramblase activity"/>
    <property type="evidence" value="ECO:0007669"/>
    <property type="project" value="InterPro"/>
</dbReference>
<dbReference type="Pfam" id="PF03803">
    <property type="entry name" value="Scramblase"/>
    <property type="match status" value="1"/>
</dbReference>
<accession>A0A7S2P8Z3</accession>
<organism evidence="3">
    <name type="scientific">Leptocylindrus danicus</name>
    <dbReference type="NCBI Taxonomy" id="163516"/>
    <lineage>
        <taxon>Eukaryota</taxon>
        <taxon>Sar</taxon>
        <taxon>Stramenopiles</taxon>
        <taxon>Ochrophyta</taxon>
        <taxon>Bacillariophyta</taxon>
        <taxon>Coscinodiscophyceae</taxon>
        <taxon>Chaetocerotophycidae</taxon>
        <taxon>Leptocylindrales</taxon>
        <taxon>Leptocylindraceae</taxon>
        <taxon>Leptocylindrus</taxon>
    </lineage>
</organism>
<dbReference type="PANTHER" id="PTHR23248">
    <property type="entry name" value="PHOSPHOLIPID SCRAMBLASE-RELATED"/>
    <property type="match status" value="1"/>
</dbReference>
<dbReference type="EMBL" id="HBGY01017462">
    <property type="protein sequence ID" value="CAD9584508.1"/>
    <property type="molecule type" value="Transcribed_RNA"/>
</dbReference>
<gene>
    <name evidence="3" type="ORF">LDAN0321_LOCUS11325</name>
</gene>
<name>A0A7S2P8Z3_9STRA</name>